<dbReference type="AlphaFoldDB" id="A0AA46TGF6"/>
<proteinExistence type="predicted"/>
<evidence type="ECO:0000313" key="2">
    <source>
        <dbReference type="EMBL" id="UYM04728.1"/>
    </source>
</evidence>
<feature type="signal peptide" evidence="1">
    <location>
        <begin position="1"/>
        <end position="23"/>
    </location>
</feature>
<name>A0AA46TGF6_9ACTN</name>
<dbReference type="EMBL" id="CP094970">
    <property type="protein sequence ID" value="UYM04728.1"/>
    <property type="molecule type" value="Genomic_DNA"/>
</dbReference>
<reference evidence="2" key="1">
    <citation type="submission" date="2022-01" db="EMBL/GenBank/DDBJ databases">
        <title>Nocardioidaceae gen. sp. A5X3R13.</title>
        <authorList>
            <person name="Lopez Marin M.A."/>
            <person name="Uhlik O."/>
        </authorList>
    </citation>
    <scope>NUCLEOTIDE SEQUENCE</scope>
    <source>
        <strain evidence="2">A5X3R13</strain>
    </source>
</reference>
<gene>
    <name evidence="2" type="ORF">L0C25_19650</name>
</gene>
<organism evidence="2 3">
    <name type="scientific">Solicola gregarius</name>
    <dbReference type="NCBI Taxonomy" id="2908642"/>
    <lineage>
        <taxon>Bacteria</taxon>
        <taxon>Bacillati</taxon>
        <taxon>Actinomycetota</taxon>
        <taxon>Actinomycetes</taxon>
        <taxon>Propionibacteriales</taxon>
        <taxon>Nocardioidaceae</taxon>
        <taxon>Solicola</taxon>
    </lineage>
</organism>
<dbReference type="KEGG" id="sgrg:L0C25_19650"/>
<evidence type="ECO:0000313" key="3">
    <source>
        <dbReference type="Proteomes" id="UP001164390"/>
    </source>
</evidence>
<accession>A0AA46TGF6</accession>
<dbReference type="RefSeq" id="WP_271633486.1">
    <property type="nucleotide sequence ID" value="NZ_CP094970.1"/>
</dbReference>
<evidence type="ECO:0008006" key="4">
    <source>
        <dbReference type="Google" id="ProtNLM"/>
    </source>
</evidence>
<sequence length="122" mass="13488">MRKFGGAAALAVGLTMSMAPVIAASPAPADDRPATVVKASAADQERGKKCATRKEYKRIDAKGKNASTLRQVRKIIGYNGKRHTISHAEGHKWEIRKYRYCGSGTLHVYVNYRDNRAYHKAV</sequence>
<evidence type="ECO:0000256" key="1">
    <source>
        <dbReference type="SAM" id="SignalP"/>
    </source>
</evidence>
<protein>
    <recommendedName>
        <fullName evidence="4">Secreted protein</fullName>
    </recommendedName>
</protein>
<feature type="chain" id="PRO_5041292340" description="Secreted protein" evidence="1">
    <location>
        <begin position="24"/>
        <end position="122"/>
    </location>
</feature>
<dbReference type="Proteomes" id="UP001164390">
    <property type="component" value="Chromosome"/>
</dbReference>
<keyword evidence="1" id="KW-0732">Signal</keyword>
<keyword evidence="3" id="KW-1185">Reference proteome</keyword>